<evidence type="ECO:0000313" key="1">
    <source>
        <dbReference type="EMBL" id="OWZ18329.1"/>
    </source>
</evidence>
<gene>
    <name evidence="1" type="ORF">PHMEG_0007599</name>
</gene>
<sequence>MDKFDDMDIYEDEQGVLAVITERSLPKTQKAIAVKFNEDGCEADIRYVFLQLFVMKVLSAIRVFLKSLDDESLEM</sequence>
<name>A0A225WMG5_9STRA</name>
<dbReference type="OrthoDB" id="128191at2759"/>
<dbReference type="AlphaFoldDB" id="A0A225WMG5"/>
<keyword evidence="2" id="KW-1185">Reference proteome</keyword>
<accession>A0A225WMG5</accession>
<proteinExistence type="predicted"/>
<dbReference type="EMBL" id="NBNE01000604">
    <property type="protein sequence ID" value="OWZ18329.1"/>
    <property type="molecule type" value="Genomic_DNA"/>
</dbReference>
<organism evidence="1 2">
    <name type="scientific">Phytophthora megakarya</name>
    <dbReference type="NCBI Taxonomy" id="4795"/>
    <lineage>
        <taxon>Eukaryota</taxon>
        <taxon>Sar</taxon>
        <taxon>Stramenopiles</taxon>
        <taxon>Oomycota</taxon>
        <taxon>Peronosporomycetes</taxon>
        <taxon>Peronosporales</taxon>
        <taxon>Peronosporaceae</taxon>
        <taxon>Phytophthora</taxon>
    </lineage>
</organism>
<evidence type="ECO:0000313" key="2">
    <source>
        <dbReference type="Proteomes" id="UP000198211"/>
    </source>
</evidence>
<protein>
    <submittedName>
        <fullName evidence="1">Uncharacterized protein</fullName>
    </submittedName>
</protein>
<dbReference type="Proteomes" id="UP000198211">
    <property type="component" value="Unassembled WGS sequence"/>
</dbReference>
<comment type="caution">
    <text evidence="1">The sequence shown here is derived from an EMBL/GenBank/DDBJ whole genome shotgun (WGS) entry which is preliminary data.</text>
</comment>
<reference evidence="2" key="1">
    <citation type="submission" date="2017-03" db="EMBL/GenBank/DDBJ databases">
        <title>Phytopthora megakarya and P. palmivora, two closely related causual agents of cacao black pod achieved similar genome size and gene model numbers by different mechanisms.</title>
        <authorList>
            <person name="Ali S."/>
            <person name="Shao J."/>
            <person name="Larry D.J."/>
            <person name="Kronmiller B."/>
            <person name="Shen D."/>
            <person name="Strem M.D."/>
            <person name="Melnick R.L."/>
            <person name="Guiltinan M.J."/>
            <person name="Tyler B.M."/>
            <person name="Meinhardt L.W."/>
            <person name="Bailey B.A."/>
        </authorList>
    </citation>
    <scope>NUCLEOTIDE SEQUENCE [LARGE SCALE GENOMIC DNA]</scope>
    <source>
        <strain evidence="2">zdho120</strain>
    </source>
</reference>